<dbReference type="EMBL" id="BAAAUX010000027">
    <property type="protein sequence ID" value="GAA2814316.1"/>
    <property type="molecule type" value="Genomic_DNA"/>
</dbReference>
<reference evidence="1 2" key="1">
    <citation type="journal article" date="2019" name="Int. J. Syst. Evol. Microbiol.">
        <title>The Global Catalogue of Microorganisms (GCM) 10K type strain sequencing project: providing services to taxonomists for standard genome sequencing and annotation.</title>
        <authorList>
            <consortium name="The Broad Institute Genomics Platform"/>
            <consortium name="The Broad Institute Genome Sequencing Center for Infectious Disease"/>
            <person name="Wu L."/>
            <person name="Ma J."/>
        </authorList>
    </citation>
    <scope>NUCLEOTIDE SEQUENCE [LARGE SCALE GENOMIC DNA]</scope>
    <source>
        <strain evidence="1 2">JCM 9383</strain>
    </source>
</reference>
<keyword evidence="2" id="KW-1185">Reference proteome</keyword>
<sequence>MPASQASIGFDRGVSGIIGSCLDSARGRYSRVPGSRIVVQRDEYEAARTSGAMRHESLRLAPEHYG</sequence>
<evidence type="ECO:0000313" key="1">
    <source>
        <dbReference type="EMBL" id="GAA2814316.1"/>
    </source>
</evidence>
<accession>A0ABN3VKL8</accession>
<evidence type="ECO:0000313" key="2">
    <source>
        <dbReference type="Proteomes" id="UP001500979"/>
    </source>
</evidence>
<organism evidence="1 2">
    <name type="scientific">Saccharopolyspora taberi</name>
    <dbReference type="NCBI Taxonomy" id="60895"/>
    <lineage>
        <taxon>Bacteria</taxon>
        <taxon>Bacillati</taxon>
        <taxon>Actinomycetota</taxon>
        <taxon>Actinomycetes</taxon>
        <taxon>Pseudonocardiales</taxon>
        <taxon>Pseudonocardiaceae</taxon>
        <taxon>Saccharopolyspora</taxon>
    </lineage>
</organism>
<dbReference type="Proteomes" id="UP001500979">
    <property type="component" value="Unassembled WGS sequence"/>
</dbReference>
<proteinExistence type="predicted"/>
<name>A0ABN3VKL8_9PSEU</name>
<comment type="caution">
    <text evidence="1">The sequence shown here is derived from an EMBL/GenBank/DDBJ whole genome shotgun (WGS) entry which is preliminary data.</text>
</comment>
<gene>
    <name evidence="1" type="ORF">GCM10010470_57270</name>
</gene>
<protein>
    <submittedName>
        <fullName evidence="1">Uncharacterized protein</fullName>
    </submittedName>
</protein>